<protein>
    <submittedName>
        <fullName evidence="1">Uncharacterized protein</fullName>
    </submittedName>
</protein>
<evidence type="ECO:0000313" key="1">
    <source>
        <dbReference type="EMBL" id="QOV18910.1"/>
    </source>
</evidence>
<dbReference type="EMBL" id="CP063304">
    <property type="protein sequence ID" value="QOV18910.1"/>
    <property type="molecule type" value="Genomic_DNA"/>
</dbReference>
<accession>A0A7M2RHU6</accession>
<sequence>MKTEKKKSVQVQCPVCGYRMPIFYTEETECRKLKVPCKGRHCKNIIEVTIKDGQQIK</sequence>
<dbReference type="AlphaFoldDB" id="A0A7M2RHU6"/>
<keyword evidence="2" id="KW-1185">Reference proteome</keyword>
<gene>
    <name evidence="1" type="ORF">INP51_13085</name>
</gene>
<dbReference type="KEGG" id="bliq:INP51_13085"/>
<dbReference type="Proteomes" id="UP000593601">
    <property type="component" value="Chromosome"/>
</dbReference>
<name>A0A7M2RHU6_9FIRM</name>
<dbReference type="RefSeq" id="WP_193735270.1">
    <property type="nucleotide sequence ID" value="NZ_CP063304.1"/>
</dbReference>
<organism evidence="1 2">
    <name type="scientific">Blautia liquoris</name>
    <dbReference type="NCBI Taxonomy" id="2779518"/>
    <lineage>
        <taxon>Bacteria</taxon>
        <taxon>Bacillati</taxon>
        <taxon>Bacillota</taxon>
        <taxon>Clostridia</taxon>
        <taxon>Lachnospirales</taxon>
        <taxon>Lachnospiraceae</taxon>
        <taxon>Blautia</taxon>
    </lineage>
</organism>
<proteinExistence type="predicted"/>
<evidence type="ECO:0000313" key="2">
    <source>
        <dbReference type="Proteomes" id="UP000593601"/>
    </source>
</evidence>
<reference evidence="1 2" key="1">
    <citation type="submission" date="2020-10" db="EMBL/GenBank/DDBJ databases">
        <title>Blautia liquoris sp.nov., isolated from the mud in a fermentation cellar used for the production of Chinese strong-flavoured liquor.</title>
        <authorList>
            <person name="Lu L."/>
        </authorList>
    </citation>
    <scope>NUCLEOTIDE SEQUENCE [LARGE SCALE GENOMIC DNA]</scope>
    <source>
        <strain evidence="1 2">LZLJ-3</strain>
    </source>
</reference>